<name>A0ABV5D068_9ACTN</name>
<proteinExistence type="predicted"/>
<evidence type="ECO:0000313" key="1">
    <source>
        <dbReference type="EMBL" id="MFB6397660.1"/>
    </source>
</evidence>
<dbReference type="PROSITE" id="PS51318">
    <property type="entry name" value="TAT"/>
    <property type="match status" value="1"/>
</dbReference>
<organism evidence="1 2">
    <name type="scientific">Polymorphospora lycopeni</name>
    <dbReference type="NCBI Taxonomy" id="3140240"/>
    <lineage>
        <taxon>Bacteria</taxon>
        <taxon>Bacillati</taxon>
        <taxon>Actinomycetota</taxon>
        <taxon>Actinomycetes</taxon>
        <taxon>Micromonosporales</taxon>
        <taxon>Micromonosporaceae</taxon>
        <taxon>Polymorphospora</taxon>
    </lineage>
</organism>
<sequence>MDTARTIRLPRRILLGASALIAATAAAVGLTGRPAQARPRAVECVADLIETA</sequence>
<reference evidence="1 2" key="1">
    <citation type="submission" date="2024-04" db="EMBL/GenBank/DDBJ databases">
        <title>Polymorphospora sp. isolated from Baiyangdian Lake in Xiong'an New Area.</title>
        <authorList>
            <person name="Zhang X."/>
            <person name="Liu J."/>
        </authorList>
    </citation>
    <scope>NUCLEOTIDE SEQUENCE [LARGE SCALE GENOMIC DNA]</scope>
    <source>
        <strain evidence="1 2">2-325</strain>
    </source>
</reference>
<dbReference type="RefSeq" id="WP_375736671.1">
    <property type="nucleotide sequence ID" value="NZ_JBCGDC010000158.1"/>
</dbReference>
<dbReference type="Proteomes" id="UP001582793">
    <property type="component" value="Unassembled WGS sequence"/>
</dbReference>
<gene>
    <name evidence="1" type="ORF">AAFH96_31885</name>
</gene>
<protein>
    <submittedName>
        <fullName evidence="1">Uncharacterized protein</fullName>
    </submittedName>
</protein>
<keyword evidence="2" id="KW-1185">Reference proteome</keyword>
<evidence type="ECO:0000313" key="2">
    <source>
        <dbReference type="Proteomes" id="UP001582793"/>
    </source>
</evidence>
<dbReference type="EMBL" id="JBCGDC010000158">
    <property type="protein sequence ID" value="MFB6397660.1"/>
    <property type="molecule type" value="Genomic_DNA"/>
</dbReference>
<accession>A0ABV5D068</accession>
<dbReference type="InterPro" id="IPR006311">
    <property type="entry name" value="TAT_signal"/>
</dbReference>
<comment type="caution">
    <text evidence="1">The sequence shown here is derived from an EMBL/GenBank/DDBJ whole genome shotgun (WGS) entry which is preliminary data.</text>
</comment>